<dbReference type="Pfam" id="PF00005">
    <property type="entry name" value="ABC_tran"/>
    <property type="match status" value="2"/>
</dbReference>
<evidence type="ECO:0000256" key="2">
    <source>
        <dbReference type="ARBA" id="ARBA00022840"/>
    </source>
</evidence>
<name>A0A9E2NY92_9SPIR</name>
<dbReference type="InterPro" id="IPR027417">
    <property type="entry name" value="P-loop_NTPase"/>
</dbReference>
<organism evidence="4 5">
    <name type="scientific">Candidatus Treponema excrementipullorum</name>
    <dbReference type="NCBI Taxonomy" id="2838768"/>
    <lineage>
        <taxon>Bacteria</taxon>
        <taxon>Pseudomonadati</taxon>
        <taxon>Spirochaetota</taxon>
        <taxon>Spirochaetia</taxon>
        <taxon>Spirochaetales</taxon>
        <taxon>Treponemataceae</taxon>
        <taxon>Treponema</taxon>
    </lineage>
</organism>
<reference evidence="4" key="1">
    <citation type="journal article" date="2021" name="PeerJ">
        <title>Extensive microbial diversity within the chicken gut microbiome revealed by metagenomics and culture.</title>
        <authorList>
            <person name="Gilroy R."/>
            <person name="Ravi A."/>
            <person name="Getino M."/>
            <person name="Pursley I."/>
            <person name="Horton D.L."/>
            <person name="Alikhan N.F."/>
            <person name="Baker D."/>
            <person name="Gharbi K."/>
            <person name="Hall N."/>
            <person name="Watson M."/>
            <person name="Adriaenssens E.M."/>
            <person name="Foster-Nyarko E."/>
            <person name="Jarju S."/>
            <person name="Secka A."/>
            <person name="Antonio M."/>
            <person name="Oren A."/>
            <person name="Chaudhuri R.R."/>
            <person name="La Ragione R."/>
            <person name="Hildebrand F."/>
            <person name="Pallen M.J."/>
        </authorList>
    </citation>
    <scope>NUCLEOTIDE SEQUENCE</scope>
    <source>
        <strain evidence="4">Gambia15-2214</strain>
    </source>
</reference>
<evidence type="ECO:0000256" key="1">
    <source>
        <dbReference type="ARBA" id="ARBA00022741"/>
    </source>
</evidence>
<dbReference type="GO" id="GO:0005524">
    <property type="term" value="F:ATP binding"/>
    <property type="evidence" value="ECO:0007669"/>
    <property type="project" value="UniProtKB-KW"/>
</dbReference>
<gene>
    <name evidence="4" type="ORF">IAA16_02220</name>
</gene>
<dbReference type="SMART" id="SM00382">
    <property type="entry name" value="AAA"/>
    <property type="match status" value="2"/>
</dbReference>
<dbReference type="EMBL" id="JAHLFV010000050">
    <property type="protein sequence ID" value="MBU3849362.1"/>
    <property type="molecule type" value="Genomic_DNA"/>
</dbReference>
<dbReference type="SUPFAM" id="SSF52540">
    <property type="entry name" value="P-loop containing nucleoside triphosphate hydrolases"/>
    <property type="match status" value="2"/>
</dbReference>
<dbReference type="AlphaFoldDB" id="A0A9E2NY92"/>
<dbReference type="PROSITE" id="PS50893">
    <property type="entry name" value="ABC_TRANSPORTER_2"/>
    <property type="match status" value="2"/>
</dbReference>
<keyword evidence="1" id="KW-0547">Nucleotide-binding</keyword>
<reference evidence="4" key="2">
    <citation type="submission" date="2021-04" db="EMBL/GenBank/DDBJ databases">
        <authorList>
            <person name="Gilroy R."/>
        </authorList>
    </citation>
    <scope>NUCLEOTIDE SEQUENCE</scope>
    <source>
        <strain evidence="4">Gambia15-2214</strain>
    </source>
</reference>
<dbReference type="InterPro" id="IPR003439">
    <property type="entry name" value="ABC_transporter-like_ATP-bd"/>
</dbReference>
<evidence type="ECO:0000259" key="3">
    <source>
        <dbReference type="PROSITE" id="PS50893"/>
    </source>
</evidence>
<dbReference type="Proteomes" id="UP000823914">
    <property type="component" value="Unassembled WGS sequence"/>
</dbReference>
<sequence length="532" mass="60103">MTEQKIALAITDCSVSLRDTDVIQAFSWKLYKHEKCLLVGPSDGGKDIFIQALGNKDASPSQYVFSPKMPAGQYYNTFQKETVVVSLETAAALIQEERINDQSEFTEGGIDIGRTARKFILEAVSQDSPLFQKELMDTCREVELCGVRSVLDRGLKYLSTGEIRRVLLCRALLSGCKLLILSEPFAGLDVQSRNILRNFFSALATDINDMTLIISMERFEEIPEGITSVLEFTHKTLSFIGNIEDYEALLEARKAQGHTHNHQEALETFEELHTQQTLLTENHKDTSFQEEILALEHQDKQELVSMKNVHVEWGGNVVLDKLTWTLYAGEHWLIRGPNGSGKTTFLELITGDNMQVFANDVRIFGHRRGTGETIWELKEKMGIVSYRLHLEYRMVGSTDIEAVLLSGFHDSIGLYQQRSQVEQMTVAKWLKLGGFQGREHTAFNSLSYGEQRAILILRAVVKCPLLLILDEPCHGLDEEQRTLILQLLEKIASTGTTTLLHVTHDPTEVLSCEKHILELSLEKNPGYRILCE</sequence>
<dbReference type="PROSITE" id="PS00211">
    <property type="entry name" value="ABC_TRANSPORTER_1"/>
    <property type="match status" value="1"/>
</dbReference>
<feature type="domain" description="ABC transporter" evidence="3">
    <location>
        <begin position="304"/>
        <end position="532"/>
    </location>
</feature>
<dbReference type="GO" id="GO:0016887">
    <property type="term" value="F:ATP hydrolysis activity"/>
    <property type="evidence" value="ECO:0007669"/>
    <property type="project" value="InterPro"/>
</dbReference>
<dbReference type="InterPro" id="IPR017871">
    <property type="entry name" value="ABC_transporter-like_CS"/>
</dbReference>
<proteinExistence type="predicted"/>
<dbReference type="Gene3D" id="3.40.50.300">
    <property type="entry name" value="P-loop containing nucleotide triphosphate hydrolases"/>
    <property type="match status" value="2"/>
</dbReference>
<keyword evidence="2 4" id="KW-0067">ATP-binding</keyword>
<dbReference type="InterPro" id="IPR003593">
    <property type="entry name" value="AAA+_ATPase"/>
</dbReference>
<comment type="caution">
    <text evidence="4">The sequence shown here is derived from an EMBL/GenBank/DDBJ whole genome shotgun (WGS) entry which is preliminary data.</text>
</comment>
<feature type="domain" description="ABC transporter" evidence="3">
    <location>
        <begin position="8"/>
        <end position="265"/>
    </location>
</feature>
<protein>
    <submittedName>
        <fullName evidence="4">ATP-binding cassette domain-containing protein</fullName>
    </submittedName>
</protein>
<evidence type="ECO:0000313" key="4">
    <source>
        <dbReference type="EMBL" id="MBU3849362.1"/>
    </source>
</evidence>
<evidence type="ECO:0000313" key="5">
    <source>
        <dbReference type="Proteomes" id="UP000823914"/>
    </source>
</evidence>
<dbReference type="PANTHER" id="PTHR43158:SF2">
    <property type="entry name" value="SKFA PEPTIDE EXPORT ATP-BINDING PROTEIN SKFE"/>
    <property type="match status" value="1"/>
</dbReference>
<accession>A0A9E2NY92</accession>
<dbReference type="PANTHER" id="PTHR43158">
    <property type="entry name" value="SKFA PEPTIDE EXPORT ATP-BINDING PROTEIN SKFE"/>
    <property type="match status" value="1"/>
</dbReference>